<keyword evidence="2" id="KW-1133">Transmembrane helix</keyword>
<comment type="caution">
    <text evidence="3">The sequence shown here is derived from an EMBL/GenBank/DDBJ whole genome shotgun (WGS) entry which is preliminary data.</text>
</comment>
<protein>
    <recommendedName>
        <fullName evidence="5">DUF4190 domain-containing protein</fullName>
    </recommendedName>
</protein>
<feature type="compositionally biased region" description="Pro residues" evidence="1">
    <location>
        <begin position="1"/>
        <end position="21"/>
    </location>
</feature>
<feature type="compositionally biased region" description="Low complexity" evidence="1">
    <location>
        <begin position="22"/>
        <end position="34"/>
    </location>
</feature>
<evidence type="ECO:0000256" key="1">
    <source>
        <dbReference type="SAM" id="MobiDB-lite"/>
    </source>
</evidence>
<gene>
    <name evidence="3" type="ORF">GCM10023322_04390</name>
</gene>
<feature type="region of interest" description="Disordered" evidence="1">
    <location>
        <begin position="1"/>
        <end position="72"/>
    </location>
</feature>
<evidence type="ECO:0000313" key="3">
    <source>
        <dbReference type="EMBL" id="GAA5178108.1"/>
    </source>
</evidence>
<evidence type="ECO:0000256" key="2">
    <source>
        <dbReference type="SAM" id="Phobius"/>
    </source>
</evidence>
<organism evidence="3 4">
    <name type="scientific">Rugosimonospora acidiphila</name>
    <dbReference type="NCBI Taxonomy" id="556531"/>
    <lineage>
        <taxon>Bacteria</taxon>
        <taxon>Bacillati</taxon>
        <taxon>Actinomycetota</taxon>
        <taxon>Actinomycetes</taxon>
        <taxon>Micromonosporales</taxon>
        <taxon>Micromonosporaceae</taxon>
        <taxon>Rugosimonospora</taxon>
    </lineage>
</organism>
<keyword evidence="2" id="KW-0472">Membrane</keyword>
<keyword evidence="2" id="KW-0812">Transmembrane</keyword>
<feature type="transmembrane region" description="Helical" evidence="2">
    <location>
        <begin position="154"/>
        <end position="181"/>
    </location>
</feature>
<dbReference type="EMBL" id="BAABJQ010000001">
    <property type="protein sequence ID" value="GAA5178108.1"/>
    <property type="molecule type" value="Genomic_DNA"/>
</dbReference>
<evidence type="ECO:0008006" key="5">
    <source>
        <dbReference type="Google" id="ProtNLM"/>
    </source>
</evidence>
<reference evidence="4" key="1">
    <citation type="journal article" date="2019" name="Int. J. Syst. Evol. Microbiol.">
        <title>The Global Catalogue of Microorganisms (GCM) 10K type strain sequencing project: providing services to taxonomists for standard genome sequencing and annotation.</title>
        <authorList>
            <consortium name="The Broad Institute Genomics Platform"/>
            <consortium name="The Broad Institute Genome Sequencing Center for Infectious Disease"/>
            <person name="Wu L."/>
            <person name="Ma J."/>
        </authorList>
    </citation>
    <scope>NUCLEOTIDE SEQUENCE [LARGE SCALE GENOMIC DNA]</scope>
    <source>
        <strain evidence="4">JCM 18304</strain>
    </source>
</reference>
<evidence type="ECO:0000313" key="4">
    <source>
        <dbReference type="Proteomes" id="UP001501570"/>
    </source>
</evidence>
<keyword evidence="4" id="KW-1185">Reference proteome</keyword>
<accession>A0ABP9RJ44</accession>
<dbReference type="RefSeq" id="WP_345625494.1">
    <property type="nucleotide sequence ID" value="NZ_BAABJQ010000001.1"/>
</dbReference>
<name>A0ABP9RJ44_9ACTN</name>
<sequence length="255" mass="24811">MTEPPQPPPWTPPEPPAPPGEYPVAPVYPGTPGHPGAPYPAPLPPAMQAPQYPAPGPGQPYPPSGPPVAYPPPGPMSRPVAYPGHPGGVPAYPTHPGGAPVYPGGAAAYPGGPPWPPPIPPPPGPVGTLGRPARIDPVPGTDFGIAYLAVNPTFLGLATGSIVAGIGAALVAFVVICLGIAGAGPGWGALVSGAFAILSALLGGAAIAAGLIALGQIRAAAGRLRGRGPAISGIWCGGGGLVLAAFGFLLALILS</sequence>
<dbReference type="Proteomes" id="UP001501570">
    <property type="component" value="Unassembled WGS sequence"/>
</dbReference>
<feature type="transmembrane region" description="Helical" evidence="2">
    <location>
        <begin position="234"/>
        <end position="254"/>
    </location>
</feature>
<feature type="compositionally biased region" description="Pro residues" evidence="1">
    <location>
        <begin position="35"/>
        <end position="72"/>
    </location>
</feature>
<proteinExistence type="predicted"/>
<feature type="transmembrane region" description="Helical" evidence="2">
    <location>
        <begin position="187"/>
        <end position="214"/>
    </location>
</feature>